<dbReference type="AlphaFoldDB" id="A0A0G0X323"/>
<evidence type="ECO:0000313" key="1">
    <source>
        <dbReference type="EMBL" id="KKS19390.1"/>
    </source>
</evidence>
<feature type="non-terminal residue" evidence="1">
    <location>
        <position position="55"/>
    </location>
</feature>
<reference evidence="1 2" key="1">
    <citation type="journal article" date="2015" name="Nature">
        <title>rRNA introns, odd ribosomes, and small enigmatic genomes across a large radiation of phyla.</title>
        <authorList>
            <person name="Brown C.T."/>
            <person name="Hug L.A."/>
            <person name="Thomas B.C."/>
            <person name="Sharon I."/>
            <person name="Castelle C.J."/>
            <person name="Singh A."/>
            <person name="Wilkins M.J."/>
            <person name="Williams K.H."/>
            <person name="Banfield J.F."/>
        </authorList>
    </citation>
    <scope>NUCLEOTIDE SEQUENCE [LARGE SCALE GENOMIC DNA]</scope>
</reference>
<gene>
    <name evidence="1" type="ORF">UU78_C0085G0001</name>
</gene>
<organism evidence="1 2">
    <name type="scientific">Candidatus Roizmanbacteria bacterium GW2011_GWC2_41_7</name>
    <dbReference type="NCBI Taxonomy" id="1618487"/>
    <lineage>
        <taxon>Bacteria</taxon>
        <taxon>Candidatus Roizmaniibacteriota</taxon>
    </lineage>
</organism>
<dbReference type="EMBL" id="LCBY01000085">
    <property type="protein sequence ID" value="KKS19390.1"/>
    <property type="molecule type" value="Genomic_DNA"/>
</dbReference>
<proteinExistence type="predicted"/>
<sequence>MNTAREGIAILTPLRIRREGIGREIRRNIENRFHEILPEMLFQDAEREAPAVTAL</sequence>
<comment type="caution">
    <text evidence="1">The sequence shown here is derived from an EMBL/GenBank/DDBJ whole genome shotgun (WGS) entry which is preliminary data.</text>
</comment>
<protein>
    <submittedName>
        <fullName evidence="1">Uncharacterized protein</fullName>
    </submittedName>
</protein>
<accession>A0A0G0X323</accession>
<name>A0A0G0X323_9BACT</name>
<dbReference type="Proteomes" id="UP000034371">
    <property type="component" value="Unassembled WGS sequence"/>
</dbReference>
<evidence type="ECO:0000313" key="2">
    <source>
        <dbReference type="Proteomes" id="UP000034371"/>
    </source>
</evidence>